<sequence>MIIMNVEEKDGKTGFEWDYLTRKRQIWDGGWDQEVLPLKGQEMKGKQKKTNFKYTNGPKCGITAIYLLQSISITKKTNVRFQVILSDYSVVVSMKEAYLQRNARFNVLSKISINKVGSDALNSSYFLLFCIYISDAIYVDYATNKLFNFFQDENSQSILSQ</sequence>
<proteinExistence type="predicted"/>
<organism evidence="1 2">
    <name type="scientific">Echinococcus granulosus</name>
    <name type="common">Hydatid tapeworm</name>
    <dbReference type="NCBI Taxonomy" id="6210"/>
    <lineage>
        <taxon>Eukaryota</taxon>
        <taxon>Metazoa</taxon>
        <taxon>Spiralia</taxon>
        <taxon>Lophotrochozoa</taxon>
        <taxon>Platyhelminthes</taxon>
        <taxon>Cestoda</taxon>
        <taxon>Eucestoda</taxon>
        <taxon>Cyclophyllidea</taxon>
        <taxon>Taeniidae</taxon>
        <taxon>Echinococcus</taxon>
        <taxon>Echinococcus granulosus group</taxon>
    </lineage>
</organism>
<dbReference type="EMBL" id="APAU02000096">
    <property type="protein sequence ID" value="EUB57023.1"/>
    <property type="molecule type" value="Genomic_DNA"/>
</dbReference>
<evidence type="ECO:0000313" key="1">
    <source>
        <dbReference type="EMBL" id="EUB57023.1"/>
    </source>
</evidence>
<dbReference type="GeneID" id="36343814"/>
<keyword evidence="2" id="KW-1185">Reference proteome</keyword>
<protein>
    <submittedName>
        <fullName evidence="1">Uncharacterized protein</fullName>
    </submittedName>
</protein>
<dbReference type="AlphaFoldDB" id="W6U718"/>
<name>W6U718_ECHGR</name>
<accession>W6U718</accession>
<gene>
    <name evidence="1" type="ORF">EGR_08099</name>
</gene>
<evidence type="ECO:0000313" key="2">
    <source>
        <dbReference type="Proteomes" id="UP000019149"/>
    </source>
</evidence>
<reference evidence="1 2" key="1">
    <citation type="journal article" date="2013" name="Nat. Genet.">
        <title>The genome of the hydatid tapeworm Echinococcus granulosus.</title>
        <authorList>
            <person name="Zheng H."/>
            <person name="Zhang W."/>
            <person name="Zhang L."/>
            <person name="Zhang Z."/>
            <person name="Li J."/>
            <person name="Lu G."/>
            <person name="Zhu Y."/>
            <person name="Wang Y."/>
            <person name="Huang Y."/>
            <person name="Liu J."/>
            <person name="Kang H."/>
            <person name="Chen J."/>
            <person name="Wang L."/>
            <person name="Chen A."/>
            <person name="Yu S."/>
            <person name="Gao Z."/>
            <person name="Jin L."/>
            <person name="Gu W."/>
            <person name="Wang Z."/>
            <person name="Zhao L."/>
            <person name="Shi B."/>
            <person name="Wen H."/>
            <person name="Lin R."/>
            <person name="Jones M.K."/>
            <person name="Brejova B."/>
            <person name="Vinar T."/>
            <person name="Zhao G."/>
            <person name="McManus D.P."/>
            <person name="Chen Z."/>
            <person name="Zhou Y."/>
            <person name="Wang S."/>
        </authorList>
    </citation>
    <scope>NUCLEOTIDE SEQUENCE [LARGE SCALE GENOMIC DNA]</scope>
</reference>
<dbReference type="RefSeq" id="XP_024348219.1">
    <property type="nucleotide sequence ID" value="XM_024497348.1"/>
</dbReference>
<dbReference type="Proteomes" id="UP000019149">
    <property type="component" value="Unassembled WGS sequence"/>
</dbReference>
<comment type="caution">
    <text evidence="1">The sequence shown here is derived from an EMBL/GenBank/DDBJ whole genome shotgun (WGS) entry which is preliminary data.</text>
</comment>
<dbReference type="KEGG" id="egl:EGR_08099"/>
<dbReference type="CTD" id="36343814"/>